<dbReference type="InterPro" id="IPR001279">
    <property type="entry name" value="Metallo-B-lactamas"/>
</dbReference>
<proteinExistence type="predicted"/>
<name>A0A239JBT0_9BACT</name>
<gene>
    <name evidence="2" type="ORF">SAMN06296052_12136</name>
</gene>
<evidence type="ECO:0000259" key="1">
    <source>
        <dbReference type="Pfam" id="PF12706"/>
    </source>
</evidence>
<dbReference type="GO" id="GO:0008270">
    <property type="term" value="F:zinc ion binding"/>
    <property type="evidence" value="ECO:0007669"/>
    <property type="project" value="InterPro"/>
</dbReference>
<dbReference type="GO" id="GO:0005737">
    <property type="term" value="C:cytoplasm"/>
    <property type="evidence" value="ECO:0007669"/>
    <property type="project" value="TreeGrafter"/>
</dbReference>
<dbReference type="PIRSF" id="PIRSF038896">
    <property type="entry name" value="NAPE-PLD"/>
    <property type="match status" value="1"/>
</dbReference>
<dbReference type="EMBL" id="FZOQ01000021">
    <property type="protein sequence ID" value="SNT03285.1"/>
    <property type="molecule type" value="Genomic_DNA"/>
</dbReference>
<sequence length="368" mass="42146">MSVLVVILAVILVLVLAVYLFMQQPQFGSIPTGPRLERVKNSPNYKNGQFQNLNPTPMLTEGASYFTMMKEFLLGDKASRTPSDSLPGKKIDLLNLNPEEDIIVWFGHSSYFMQLAGKKFLVDPVLSGSASPVKFTTRSFKGSDRYMPADLPDIDYLFITHDHWDHLDYETVEALEPKVKKVITGLGVGAHLERWGYNADKIIEKDWNEEILLEKDFRVNTAPARHFSGRGFKRNVSLWMSYVLTTPTKRIYMGGDSGYDSHFKTIGERFGPFDLVILENGQYDKSWKYIHMMPEEVVQAAKDLHAKQLFPAHWGKFSLSNHAWNEPIKRLTEEARKKNMPVLHPMIGEKVNLSDTLEHPKVWWEGVK</sequence>
<dbReference type="Gene3D" id="3.60.15.10">
    <property type="entry name" value="Ribonuclease Z/Hydroxyacylglutathione hydrolase-like"/>
    <property type="match status" value="1"/>
</dbReference>
<dbReference type="SUPFAM" id="SSF56281">
    <property type="entry name" value="Metallo-hydrolase/oxidoreductase"/>
    <property type="match status" value="1"/>
</dbReference>
<dbReference type="InterPro" id="IPR036866">
    <property type="entry name" value="RibonucZ/Hydroxyglut_hydro"/>
</dbReference>
<accession>A0A239JBT0</accession>
<protein>
    <submittedName>
        <fullName evidence="2">L-ascorbate metabolism protein UlaG, beta-lactamase superfamily</fullName>
    </submittedName>
</protein>
<organism evidence="2 3">
    <name type="scientific">Pontibacter ummariensis</name>
    <dbReference type="NCBI Taxonomy" id="1610492"/>
    <lineage>
        <taxon>Bacteria</taxon>
        <taxon>Pseudomonadati</taxon>
        <taxon>Bacteroidota</taxon>
        <taxon>Cytophagia</taxon>
        <taxon>Cytophagales</taxon>
        <taxon>Hymenobacteraceae</taxon>
        <taxon>Pontibacter</taxon>
    </lineage>
</organism>
<dbReference type="GO" id="GO:0070290">
    <property type="term" value="F:N-acylphosphatidylethanolamine-specific phospholipase D activity"/>
    <property type="evidence" value="ECO:0007669"/>
    <property type="project" value="InterPro"/>
</dbReference>
<dbReference type="AlphaFoldDB" id="A0A239JBT0"/>
<reference evidence="3" key="1">
    <citation type="submission" date="2017-06" db="EMBL/GenBank/DDBJ databases">
        <authorList>
            <person name="Varghese N."/>
            <person name="Submissions S."/>
        </authorList>
    </citation>
    <scope>NUCLEOTIDE SEQUENCE [LARGE SCALE GENOMIC DNA]</scope>
    <source>
        <strain evidence="3">NKM1</strain>
    </source>
</reference>
<dbReference type="Pfam" id="PF12706">
    <property type="entry name" value="Lactamase_B_2"/>
    <property type="match status" value="1"/>
</dbReference>
<dbReference type="Proteomes" id="UP000198432">
    <property type="component" value="Unassembled WGS sequence"/>
</dbReference>
<dbReference type="InterPro" id="IPR024884">
    <property type="entry name" value="NAPE-PLD"/>
</dbReference>
<evidence type="ECO:0000313" key="3">
    <source>
        <dbReference type="Proteomes" id="UP000198432"/>
    </source>
</evidence>
<dbReference type="PANTHER" id="PTHR15032:SF4">
    <property type="entry name" value="N-ACYL-PHOSPHATIDYLETHANOLAMINE-HYDROLYZING PHOSPHOLIPASE D"/>
    <property type="match status" value="1"/>
</dbReference>
<keyword evidence="3" id="KW-1185">Reference proteome</keyword>
<dbReference type="PANTHER" id="PTHR15032">
    <property type="entry name" value="N-ACYL-PHOSPHATIDYLETHANOLAMINE-HYDROLYZING PHOSPHOLIPASE D"/>
    <property type="match status" value="1"/>
</dbReference>
<feature type="domain" description="Metallo-beta-lactamase" evidence="1">
    <location>
        <begin position="120"/>
        <end position="314"/>
    </location>
</feature>
<evidence type="ECO:0000313" key="2">
    <source>
        <dbReference type="EMBL" id="SNT03285.1"/>
    </source>
</evidence>